<keyword evidence="3" id="KW-1185">Reference proteome</keyword>
<name>A0A5N6XK00_9EURO</name>
<dbReference type="AlphaFoldDB" id="A0A5N6XK00"/>
<dbReference type="Proteomes" id="UP000325945">
    <property type="component" value="Unassembled WGS sequence"/>
</dbReference>
<organism evidence="2 3">
    <name type="scientific">Aspergillus sergii</name>
    <dbReference type="NCBI Taxonomy" id="1034303"/>
    <lineage>
        <taxon>Eukaryota</taxon>
        <taxon>Fungi</taxon>
        <taxon>Dikarya</taxon>
        <taxon>Ascomycota</taxon>
        <taxon>Pezizomycotina</taxon>
        <taxon>Eurotiomycetes</taxon>
        <taxon>Eurotiomycetidae</taxon>
        <taxon>Eurotiales</taxon>
        <taxon>Aspergillaceae</taxon>
        <taxon>Aspergillus</taxon>
        <taxon>Aspergillus subgen. Circumdati</taxon>
    </lineage>
</organism>
<evidence type="ECO:0000313" key="3">
    <source>
        <dbReference type="Proteomes" id="UP000325945"/>
    </source>
</evidence>
<proteinExistence type="predicted"/>
<reference evidence="3" key="1">
    <citation type="submission" date="2019-04" db="EMBL/GenBank/DDBJ databases">
        <title>Friends and foes A comparative genomics studyof 23 Aspergillus species from section Flavi.</title>
        <authorList>
            <consortium name="DOE Joint Genome Institute"/>
            <person name="Kjaerbolling I."/>
            <person name="Vesth T."/>
            <person name="Frisvad J.C."/>
            <person name="Nybo J.L."/>
            <person name="Theobald S."/>
            <person name="Kildgaard S."/>
            <person name="Isbrandt T."/>
            <person name="Kuo A."/>
            <person name="Sato A."/>
            <person name="Lyhne E.K."/>
            <person name="Kogle M.E."/>
            <person name="Wiebenga A."/>
            <person name="Kun R.S."/>
            <person name="Lubbers R.J."/>
            <person name="Makela M.R."/>
            <person name="Barry K."/>
            <person name="Chovatia M."/>
            <person name="Clum A."/>
            <person name="Daum C."/>
            <person name="Haridas S."/>
            <person name="He G."/>
            <person name="LaButti K."/>
            <person name="Lipzen A."/>
            <person name="Mondo S."/>
            <person name="Riley R."/>
            <person name="Salamov A."/>
            <person name="Simmons B.A."/>
            <person name="Magnuson J.K."/>
            <person name="Henrissat B."/>
            <person name="Mortensen U.H."/>
            <person name="Larsen T.O."/>
            <person name="Devries R.P."/>
            <person name="Grigoriev I.V."/>
            <person name="Machida M."/>
            <person name="Baker S.E."/>
            <person name="Andersen M.R."/>
        </authorList>
    </citation>
    <scope>NUCLEOTIDE SEQUENCE [LARGE SCALE GENOMIC DNA]</scope>
    <source>
        <strain evidence="3">CBS 130017</strain>
    </source>
</reference>
<protein>
    <submittedName>
        <fullName evidence="2">Uncharacterized protein</fullName>
    </submittedName>
</protein>
<evidence type="ECO:0000313" key="2">
    <source>
        <dbReference type="EMBL" id="KAE8333567.1"/>
    </source>
</evidence>
<accession>A0A5N6XK00</accession>
<keyword evidence="1" id="KW-1133">Transmembrane helix</keyword>
<dbReference type="EMBL" id="ML741762">
    <property type="protein sequence ID" value="KAE8333567.1"/>
    <property type="molecule type" value="Genomic_DNA"/>
</dbReference>
<feature type="transmembrane region" description="Helical" evidence="1">
    <location>
        <begin position="12"/>
        <end position="36"/>
    </location>
</feature>
<evidence type="ECO:0000256" key="1">
    <source>
        <dbReference type="SAM" id="Phobius"/>
    </source>
</evidence>
<keyword evidence="1" id="KW-0472">Membrane</keyword>
<gene>
    <name evidence="2" type="ORF">BDV39DRAFT_166030</name>
</gene>
<feature type="transmembrane region" description="Helical" evidence="1">
    <location>
        <begin position="48"/>
        <end position="68"/>
    </location>
</feature>
<keyword evidence="1" id="KW-0812">Transmembrane</keyword>
<sequence>MRHRDGQEGHWDLVLAFVSFIWILVWFFFFIGFGLLRRISLVPSILKTLISLLTSDGVTSIVFSLVMFTSHRRTAIARVHGSRLIPLETS</sequence>